<dbReference type="Proteomes" id="UP000193925">
    <property type="component" value="Chromosome AFERRI"/>
</dbReference>
<evidence type="ECO:0000313" key="2">
    <source>
        <dbReference type="EMBL" id="SMH64837.1"/>
    </source>
</evidence>
<proteinExistence type="predicted"/>
<evidence type="ECO:0000313" key="3">
    <source>
        <dbReference type="Proteomes" id="UP000193925"/>
    </source>
</evidence>
<accession>A0ABY1MPP8</accession>
<keyword evidence="3" id="KW-1185">Reference proteome</keyword>
<feature type="transmembrane region" description="Helical" evidence="1">
    <location>
        <begin position="124"/>
        <end position="143"/>
    </location>
</feature>
<keyword evidence="1" id="KW-0812">Transmembrane</keyword>
<organism evidence="2 3">
    <name type="scientific">Acidithiobacillus ferrivorans</name>
    <dbReference type="NCBI Taxonomy" id="160808"/>
    <lineage>
        <taxon>Bacteria</taxon>
        <taxon>Pseudomonadati</taxon>
        <taxon>Pseudomonadota</taxon>
        <taxon>Acidithiobacillia</taxon>
        <taxon>Acidithiobacillales</taxon>
        <taxon>Acidithiobacillaceae</taxon>
        <taxon>Acidithiobacillus</taxon>
    </lineage>
</organism>
<sequence>MGHIRSDLPRQFRGNIHAWGIHTGGGGFSSQIWRTLHLAADSDDRYRRYSGQLWGLWPWQPVQPSYPAALGPMDWNYRAAPGEDGLFFQAAQSRGSHAGALHCSLAQLQGYVADSAKMGFWRFAWWRLLGAMAWVLVCGAVAGG</sequence>
<protein>
    <submittedName>
        <fullName evidence="2">Uncharacterized protein</fullName>
    </submittedName>
</protein>
<evidence type="ECO:0000256" key="1">
    <source>
        <dbReference type="SAM" id="Phobius"/>
    </source>
</evidence>
<name>A0ABY1MPP8_9PROT</name>
<keyword evidence="1" id="KW-1133">Transmembrane helix</keyword>
<gene>
    <name evidence="2" type="ORF">AFERRI_10871</name>
</gene>
<reference evidence="2 3" key="1">
    <citation type="submission" date="2017-03" db="EMBL/GenBank/DDBJ databases">
        <authorList>
            <person name="Regsiter A."/>
            <person name="William W."/>
        </authorList>
    </citation>
    <scope>NUCLEOTIDE SEQUENCE [LARGE SCALE GENOMIC DNA]</scope>
    <source>
        <strain evidence="2">PRJEB5721</strain>
    </source>
</reference>
<dbReference type="EMBL" id="LT841305">
    <property type="protein sequence ID" value="SMH64837.1"/>
    <property type="molecule type" value="Genomic_DNA"/>
</dbReference>
<keyword evidence="1" id="KW-0472">Membrane</keyword>